<evidence type="ECO:0000256" key="6">
    <source>
        <dbReference type="ARBA" id="ARBA00023136"/>
    </source>
</evidence>
<protein>
    <recommendedName>
        <fullName evidence="9">NADH:quinone oxidoreductase/Mrp antiporter transmembrane domain-containing protein</fullName>
    </recommendedName>
</protein>
<feature type="transmembrane region" description="Helical" evidence="8">
    <location>
        <begin position="139"/>
        <end position="161"/>
    </location>
</feature>
<proteinExistence type="predicted"/>
<organism evidence="10 12">
    <name type="scientific">Ardenticatena maritima</name>
    <dbReference type="NCBI Taxonomy" id="872965"/>
    <lineage>
        <taxon>Bacteria</taxon>
        <taxon>Bacillati</taxon>
        <taxon>Chloroflexota</taxon>
        <taxon>Ardenticatenia</taxon>
        <taxon>Ardenticatenales</taxon>
        <taxon>Ardenticatenaceae</taxon>
        <taxon>Ardenticatena</taxon>
    </lineage>
</organism>
<evidence type="ECO:0000256" key="5">
    <source>
        <dbReference type="ARBA" id="ARBA00023002"/>
    </source>
</evidence>
<feature type="transmembrane region" description="Helical" evidence="8">
    <location>
        <begin position="89"/>
        <end position="108"/>
    </location>
</feature>
<dbReference type="EMBL" id="LGKN01000005">
    <property type="protein sequence ID" value="KPL87812.1"/>
    <property type="molecule type" value="Genomic_DNA"/>
</dbReference>
<feature type="transmembrane region" description="Helical" evidence="8">
    <location>
        <begin position="115"/>
        <end position="133"/>
    </location>
</feature>
<evidence type="ECO:0000313" key="12">
    <source>
        <dbReference type="Proteomes" id="UP000037784"/>
    </source>
</evidence>
<feature type="transmembrane region" description="Helical" evidence="8">
    <location>
        <begin position="375"/>
        <end position="394"/>
    </location>
</feature>
<dbReference type="EMBL" id="BBZA01000113">
    <property type="protein sequence ID" value="GAP63106.1"/>
    <property type="molecule type" value="Genomic_DNA"/>
</dbReference>
<evidence type="ECO:0000256" key="3">
    <source>
        <dbReference type="ARBA" id="ARBA00022692"/>
    </source>
</evidence>
<dbReference type="Pfam" id="PF00361">
    <property type="entry name" value="Proton_antipo_M"/>
    <property type="match status" value="1"/>
</dbReference>
<reference evidence="10 12" key="1">
    <citation type="journal article" date="2015" name="Genome Announc.">
        <title>Draft Genome Sequence of a Heterotrophic Facultative Anaerobic Thermophilic Bacterium, Ardenticatena maritima Strain 110ST.</title>
        <authorList>
            <person name="Kawaichi S."/>
            <person name="Yoshida T."/>
            <person name="Sako Y."/>
            <person name="Nakamura R."/>
        </authorList>
    </citation>
    <scope>NUCLEOTIDE SEQUENCE [LARGE SCALE GENOMIC DNA]</scope>
    <source>
        <strain evidence="10 12">110S</strain>
    </source>
</reference>
<keyword evidence="2" id="KW-1003">Cell membrane</keyword>
<dbReference type="AlphaFoldDB" id="A0A0M8K9L9"/>
<sequence>MIATLLVLGLPLFAAPLAYLLRRQEVLAAGIVIVTLAVHTFLLWNYPPATFDVLGRTLALGRTGRVFLISANVWVIGATLYTLRISQGWSIYPFWLVVQALFTGVFLFQDFVLRMLVFKSAWLLAILLIQSGTMERTRAATRMLIVIMLATPVLLAGGLLVGRISTDAADLSLAPAAGTLLALGTALILAIFPFHAWVPQATEDGPPLVTAWVVGLFGTVFLMTLVELLAQNPWVLTFGGMSTLLRGAGFILAISGGLFAFSETHLGRLWAYSILADQGYILLALSLGGASGLRIVLFLLGARLLALLLSGMAIATIRYRLTSLEFDALPGTAQRLPLTYLALLGGGLSFFGLPLSAGFAGHWMTLRAIFPDASIWFWGTLAATLLGVLGYVRALHVAVRLDHDGAAITDPEPLPVAILMLGVVALSSLIALAPQTLLPLIQFVLEALRSA</sequence>
<evidence type="ECO:0000313" key="11">
    <source>
        <dbReference type="EMBL" id="KPL87812.1"/>
    </source>
</evidence>
<evidence type="ECO:0000256" key="7">
    <source>
        <dbReference type="RuleBase" id="RU000320"/>
    </source>
</evidence>
<evidence type="ECO:0000256" key="4">
    <source>
        <dbReference type="ARBA" id="ARBA00022989"/>
    </source>
</evidence>
<dbReference type="InParanoid" id="A0A0M8K9L9"/>
<dbReference type="PANTHER" id="PTHR42682">
    <property type="entry name" value="HYDROGENASE-4 COMPONENT F"/>
    <property type="match status" value="1"/>
</dbReference>
<keyword evidence="4 8" id="KW-1133">Transmembrane helix</keyword>
<dbReference type="PANTHER" id="PTHR42682:SF4">
    <property type="entry name" value="NADH-UBIQUINONE_PLASTOQUINONE"/>
    <property type="match status" value="1"/>
</dbReference>
<evidence type="ECO:0000256" key="2">
    <source>
        <dbReference type="ARBA" id="ARBA00022475"/>
    </source>
</evidence>
<evidence type="ECO:0000259" key="9">
    <source>
        <dbReference type="Pfam" id="PF00361"/>
    </source>
</evidence>
<dbReference type="InterPro" id="IPR052175">
    <property type="entry name" value="ComplexI-like_HydComp"/>
</dbReference>
<feature type="transmembrane region" description="Helical" evidence="8">
    <location>
        <begin position="414"/>
        <end position="433"/>
    </location>
</feature>
<evidence type="ECO:0000313" key="10">
    <source>
        <dbReference type="EMBL" id="GAP63106.1"/>
    </source>
</evidence>
<evidence type="ECO:0000256" key="8">
    <source>
        <dbReference type="SAM" id="Phobius"/>
    </source>
</evidence>
<comment type="caution">
    <text evidence="10">The sequence shown here is derived from an EMBL/GenBank/DDBJ whole genome shotgun (WGS) entry which is preliminary data.</text>
</comment>
<feature type="transmembrane region" description="Helical" evidence="8">
    <location>
        <begin position="66"/>
        <end position="83"/>
    </location>
</feature>
<reference evidence="11 13" key="2">
    <citation type="submission" date="2015-07" db="EMBL/GenBank/DDBJ databases">
        <title>Whole genome sequence of Ardenticatena maritima DSM 23922.</title>
        <authorList>
            <person name="Hemp J."/>
            <person name="Ward L.M."/>
            <person name="Pace L.A."/>
            <person name="Fischer W.W."/>
        </authorList>
    </citation>
    <scope>NUCLEOTIDE SEQUENCE [LARGE SCALE GENOMIC DNA]</scope>
    <source>
        <strain evidence="11 13">110S</strain>
    </source>
</reference>
<dbReference type="GO" id="GO:0005886">
    <property type="term" value="C:plasma membrane"/>
    <property type="evidence" value="ECO:0007669"/>
    <property type="project" value="UniProtKB-SubCell"/>
</dbReference>
<feature type="transmembrane region" description="Helical" evidence="8">
    <location>
        <begin position="295"/>
        <end position="319"/>
    </location>
</feature>
<evidence type="ECO:0000313" key="13">
    <source>
        <dbReference type="Proteomes" id="UP000050502"/>
    </source>
</evidence>
<dbReference type="STRING" id="872965.SE16_09630"/>
<keyword evidence="3 7" id="KW-0812">Transmembrane</keyword>
<feature type="transmembrane region" description="Helical" evidence="8">
    <location>
        <begin position="269"/>
        <end position="288"/>
    </location>
</feature>
<feature type="transmembrane region" description="Helical" evidence="8">
    <location>
        <begin position="24"/>
        <end position="46"/>
    </location>
</feature>
<dbReference type="Proteomes" id="UP000050502">
    <property type="component" value="Unassembled WGS sequence"/>
</dbReference>
<keyword evidence="5" id="KW-0560">Oxidoreductase</keyword>
<gene>
    <name evidence="10" type="ORF">ARMA_1529</name>
    <name evidence="11" type="ORF">SE16_09630</name>
</gene>
<keyword evidence="6 8" id="KW-0472">Membrane</keyword>
<reference evidence="12" key="3">
    <citation type="submission" date="2015-08" db="EMBL/GenBank/DDBJ databases">
        <title>Draft Genome Sequence of a Heterotrophic Facultative Anaerobic Bacterium Ardenticatena maritima Strain 110S.</title>
        <authorList>
            <person name="Kawaichi S."/>
            <person name="Yoshida T."/>
            <person name="Sako Y."/>
            <person name="Nakamura R."/>
        </authorList>
    </citation>
    <scope>NUCLEOTIDE SEQUENCE [LARGE SCALE GENOMIC DNA]</scope>
    <source>
        <strain evidence="12">110S</strain>
    </source>
</reference>
<dbReference type="Proteomes" id="UP000037784">
    <property type="component" value="Unassembled WGS sequence"/>
</dbReference>
<feature type="domain" description="NADH:quinone oxidoreductase/Mrp antiporter transmembrane" evidence="9">
    <location>
        <begin position="127"/>
        <end position="386"/>
    </location>
</feature>
<dbReference type="RefSeq" id="WP_054492979.1">
    <property type="nucleotide sequence ID" value="NZ_BBZA01000113.1"/>
</dbReference>
<feature type="transmembrane region" description="Helical" evidence="8">
    <location>
        <begin position="339"/>
        <end position="363"/>
    </location>
</feature>
<accession>A0A0M8K9L9</accession>
<evidence type="ECO:0000256" key="1">
    <source>
        <dbReference type="ARBA" id="ARBA00004651"/>
    </source>
</evidence>
<dbReference type="OrthoDB" id="159162at2"/>
<name>A0A0M8K9L9_9CHLR</name>
<feature type="transmembrane region" description="Helical" evidence="8">
    <location>
        <begin position="173"/>
        <end position="197"/>
    </location>
</feature>
<dbReference type="InterPro" id="IPR001750">
    <property type="entry name" value="ND/Mrp_TM"/>
</dbReference>
<feature type="transmembrane region" description="Helical" evidence="8">
    <location>
        <begin position="209"/>
        <end position="231"/>
    </location>
</feature>
<comment type="subcellular location">
    <subcellularLocation>
        <location evidence="1">Cell membrane</location>
        <topology evidence="1">Multi-pass membrane protein</topology>
    </subcellularLocation>
    <subcellularLocation>
        <location evidence="7">Membrane</location>
        <topology evidence="7">Multi-pass membrane protein</topology>
    </subcellularLocation>
</comment>
<dbReference type="GO" id="GO:0016491">
    <property type="term" value="F:oxidoreductase activity"/>
    <property type="evidence" value="ECO:0007669"/>
    <property type="project" value="UniProtKB-KW"/>
</dbReference>
<feature type="transmembrane region" description="Helical" evidence="8">
    <location>
        <begin position="243"/>
        <end position="263"/>
    </location>
</feature>
<keyword evidence="12" id="KW-1185">Reference proteome</keyword>